<comment type="caution">
    <text evidence="1">The sequence shown here is derived from an EMBL/GenBank/DDBJ whole genome shotgun (WGS) entry which is preliminary data.</text>
</comment>
<sequence>MDDGCIAIGFRGLKKRKAGRKEIRQFPVSEAVPGFWLMVEEKFGITR</sequence>
<evidence type="ECO:0000313" key="2">
    <source>
        <dbReference type="Proteomes" id="UP000597656"/>
    </source>
</evidence>
<name>A0ABQ2IKD2_9PSEU</name>
<dbReference type="RefSeq" id="WP_189158648.1">
    <property type="nucleotide sequence ID" value="NZ_BMNC01000012.1"/>
</dbReference>
<gene>
    <name evidence="1" type="ORF">GCM10011609_64650</name>
</gene>
<organism evidence="1 2">
    <name type="scientific">Lentzea pudingi</name>
    <dbReference type="NCBI Taxonomy" id="1789439"/>
    <lineage>
        <taxon>Bacteria</taxon>
        <taxon>Bacillati</taxon>
        <taxon>Actinomycetota</taxon>
        <taxon>Actinomycetes</taxon>
        <taxon>Pseudonocardiales</taxon>
        <taxon>Pseudonocardiaceae</taxon>
        <taxon>Lentzea</taxon>
    </lineage>
</organism>
<dbReference type="EMBL" id="BMNC01000012">
    <property type="protein sequence ID" value="GGN15147.1"/>
    <property type="molecule type" value="Genomic_DNA"/>
</dbReference>
<keyword evidence="2" id="KW-1185">Reference proteome</keyword>
<accession>A0ABQ2IKD2</accession>
<protein>
    <submittedName>
        <fullName evidence="1">Uncharacterized protein</fullName>
    </submittedName>
</protein>
<proteinExistence type="predicted"/>
<reference evidence="2" key="1">
    <citation type="journal article" date="2019" name="Int. J. Syst. Evol. Microbiol.">
        <title>The Global Catalogue of Microorganisms (GCM) 10K type strain sequencing project: providing services to taxonomists for standard genome sequencing and annotation.</title>
        <authorList>
            <consortium name="The Broad Institute Genomics Platform"/>
            <consortium name="The Broad Institute Genome Sequencing Center for Infectious Disease"/>
            <person name="Wu L."/>
            <person name="Ma J."/>
        </authorList>
    </citation>
    <scope>NUCLEOTIDE SEQUENCE [LARGE SCALE GENOMIC DNA]</scope>
    <source>
        <strain evidence="2">CGMCC 4.7319</strain>
    </source>
</reference>
<dbReference type="Proteomes" id="UP000597656">
    <property type="component" value="Unassembled WGS sequence"/>
</dbReference>
<evidence type="ECO:0000313" key="1">
    <source>
        <dbReference type="EMBL" id="GGN15147.1"/>
    </source>
</evidence>